<evidence type="ECO:0000256" key="3">
    <source>
        <dbReference type="ARBA" id="ARBA00022705"/>
    </source>
</evidence>
<dbReference type="PANTHER" id="PTHR10133">
    <property type="entry name" value="DNA POLYMERASE I"/>
    <property type="match status" value="1"/>
</dbReference>
<dbReference type="EC" id="2.7.7.7" evidence="2"/>
<dbReference type="Gene3D" id="3.30.70.370">
    <property type="match status" value="1"/>
</dbReference>
<dbReference type="PRINTS" id="PR00868">
    <property type="entry name" value="DNAPOLI"/>
</dbReference>
<dbReference type="SUPFAM" id="SSF56672">
    <property type="entry name" value="DNA/RNA polymerases"/>
    <property type="match status" value="1"/>
</dbReference>
<dbReference type="AlphaFoldDB" id="A0A3E1R6Z9"/>
<dbReference type="GO" id="GO:0006302">
    <property type="term" value="P:double-strand break repair"/>
    <property type="evidence" value="ECO:0007669"/>
    <property type="project" value="TreeGrafter"/>
</dbReference>
<protein>
    <recommendedName>
        <fullName evidence="2">DNA-directed DNA polymerase</fullName>
        <ecNumber evidence="2">2.7.7.7</ecNumber>
    </recommendedName>
</protein>
<dbReference type="GO" id="GO:0006261">
    <property type="term" value="P:DNA-templated DNA replication"/>
    <property type="evidence" value="ECO:0007669"/>
    <property type="project" value="InterPro"/>
</dbReference>
<dbReference type="Gene3D" id="1.10.150.20">
    <property type="entry name" value="5' to 3' exonuclease, C-terminal subdomain"/>
    <property type="match status" value="1"/>
</dbReference>
<dbReference type="SMART" id="SM00482">
    <property type="entry name" value="POLAc"/>
    <property type="match status" value="1"/>
</dbReference>
<evidence type="ECO:0000313" key="6">
    <source>
        <dbReference type="EMBL" id="RFO95145.1"/>
    </source>
</evidence>
<evidence type="ECO:0000256" key="4">
    <source>
        <dbReference type="ARBA" id="ARBA00049244"/>
    </source>
</evidence>
<dbReference type="Pfam" id="PF00476">
    <property type="entry name" value="DNA_pol_A"/>
    <property type="match status" value="1"/>
</dbReference>
<evidence type="ECO:0000256" key="1">
    <source>
        <dbReference type="ARBA" id="ARBA00011541"/>
    </source>
</evidence>
<keyword evidence="7" id="KW-1185">Reference proteome</keyword>
<reference evidence="6 7" key="1">
    <citation type="submission" date="2018-05" db="EMBL/GenBank/DDBJ databases">
        <title>Rhodoferax soyangensis sp.nov., isolated from an oligotrophic freshwater lake.</title>
        <authorList>
            <person name="Park M."/>
        </authorList>
    </citation>
    <scope>NUCLEOTIDE SEQUENCE [LARGE SCALE GENOMIC DNA]</scope>
    <source>
        <strain evidence="6 7">IMCC26218</strain>
    </source>
</reference>
<comment type="subunit">
    <text evidence="1">Single-chain monomer with multiple functions.</text>
</comment>
<sequence length="580" mass="64445">MVARTFSEVWAVDFEFRADPGERPVPVCLVAQELLGGGPPVRLWADQFGALPPYGIGHDSLLVAYYAPAEMNCHLALGWPMPENVLDLYAEFRTLTNGKVLPHGVGLLGALAYFRLDGIESMEKEAMRQLIIAGGEYTPQQRVDILDYCQTDVDATAKLYAVMAPVFNEHQKLEHALLRGRYTRAVACMEHAGIPIDMTMLGSLRQHWGAIRDKLISRIDADYGVYDGRTFKAAKFVDYVASHGIDWPTTPTGRPCLDDDTFSEQCKTHPRLRPLKELRSALGQMRLNDLAVGADGRNRAMLSILRSTTGRNQPSNSKFVFGLSAWLRGLIKPKEGYGLAYVDWSQQEFGIAAALSGDAAMKEAYSSGDPYLAFAVQAGAAPSDATKHTHAAVREQFKACVLAVQYGMGEDSLARRIQRTTPYARELLSLHRRTYARFWQWSDGVSDYAMAYRKLWTVFGWQLSLSGTVNDRSVRNWPMQSNGSEMLRLACTLATERGISVIAPVHDAVLIEAPLDRLDEQVLTMQETMREASMAVLAGFELRSDVKRIDAPDRFNDPRGDVMWGVVNELLDEIGAEAAL</sequence>
<evidence type="ECO:0000259" key="5">
    <source>
        <dbReference type="SMART" id="SM00482"/>
    </source>
</evidence>
<evidence type="ECO:0000313" key="7">
    <source>
        <dbReference type="Proteomes" id="UP000260665"/>
    </source>
</evidence>
<proteinExistence type="predicted"/>
<organism evidence="6 7">
    <name type="scientific">Rhodoferax lacus</name>
    <dbReference type="NCBI Taxonomy" id="2184758"/>
    <lineage>
        <taxon>Bacteria</taxon>
        <taxon>Pseudomonadati</taxon>
        <taxon>Pseudomonadota</taxon>
        <taxon>Betaproteobacteria</taxon>
        <taxon>Burkholderiales</taxon>
        <taxon>Comamonadaceae</taxon>
        <taxon>Rhodoferax</taxon>
    </lineage>
</organism>
<dbReference type="OrthoDB" id="237796at2"/>
<dbReference type="GO" id="GO:0003887">
    <property type="term" value="F:DNA-directed DNA polymerase activity"/>
    <property type="evidence" value="ECO:0007669"/>
    <property type="project" value="UniProtKB-EC"/>
</dbReference>
<dbReference type="InterPro" id="IPR043502">
    <property type="entry name" value="DNA/RNA_pol_sf"/>
</dbReference>
<comment type="caution">
    <text evidence="6">The sequence shown here is derived from an EMBL/GenBank/DDBJ whole genome shotgun (WGS) entry which is preliminary data.</text>
</comment>
<evidence type="ECO:0000256" key="2">
    <source>
        <dbReference type="ARBA" id="ARBA00012417"/>
    </source>
</evidence>
<dbReference type="GO" id="GO:0003677">
    <property type="term" value="F:DNA binding"/>
    <property type="evidence" value="ECO:0007669"/>
    <property type="project" value="InterPro"/>
</dbReference>
<dbReference type="EMBL" id="QFZK01000021">
    <property type="protein sequence ID" value="RFO95145.1"/>
    <property type="molecule type" value="Genomic_DNA"/>
</dbReference>
<dbReference type="PANTHER" id="PTHR10133:SF27">
    <property type="entry name" value="DNA POLYMERASE NU"/>
    <property type="match status" value="1"/>
</dbReference>
<accession>A0A3E1R6Z9</accession>
<dbReference type="InterPro" id="IPR001098">
    <property type="entry name" value="DNA-dir_DNA_pol_A_palm_dom"/>
</dbReference>
<name>A0A3E1R6Z9_9BURK</name>
<dbReference type="Proteomes" id="UP000260665">
    <property type="component" value="Unassembled WGS sequence"/>
</dbReference>
<feature type="domain" description="DNA-directed DNA polymerase family A palm" evidence="5">
    <location>
        <begin position="324"/>
        <end position="517"/>
    </location>
</feature>
<keyword evidence="3" id="KW-0235">DNA replication</keyword>
<dbReference type="InterPro" id="IPR002298">
    <property type="entry name" value="DNA_polymerase_A"/>
</dbReference>
<gene>
    <name evidence="6" type="ORF">DIC66_19725</name>
</gene>
<comment type="catalytic activity">
    <reaction evidence="4">
        <text>DNA(n) + a 2'-deoxyribonucleoside 5'-triphosphate = DNA(n+1) + diphosphate</text>
        <dbReference type="Rhea" id="RHEA:22508"/>
        <dbReference type="Rhea" id="RHEA-COMP:17339"/>
        <dbReference type="Rhea" id="RHEA-COMP:17340"/>
        <dbReference type="ChEBI" id="CHEBI:33019"/>
        <dbReference type="ChEBI" id="CHEBI:61560"/>
        <dbReference type="ChEBI" id="CHEBI:173112"/>
        <dbReference type="EC" id="2.7.7.7"/>
    </reaction>
</comment>